<name>A0ABU1U1C2_9BACL</name>
<evidence type="ECO:0000313" key="3">
    <source>
        <dbReference type="Proteomes" id="UP001258181"/>
    </source>
</evidence>
<dbReference type="PANTHER" id="PTHR12526:SF630">
    <property type="entry name" value="GLYCOSYLTRANSFERASE"/>
    <property type="match status" value="1"/>
</dbReference>
<sequence>MNKNMKNKTIMYIVSYFPSTSQTFVLREINHLKSMGFQIKICAMRSSDNEIKQKGSETFMDSVHYIPDVAKNRIKLLSLVKTNAWVCITRPIRYSKALFRAMSGNSKLFLDLLRAGWVVQNLKLDKNIHLHAQFAHSPTNIAYFISLLNNNTLSFTSHAVDIFVKPQLIKEKLEKSKFAVTISNYNYDLLEKNYGTKSVENLHVIRCGIEKDLVTDNTATLIKEDRKPTTILTIGRMVEKKGFDVLIDSLKLLKEKGFDFQCRIVGDGGLQEELMKRSETNDLSNHVSFLGALSSNEIQKEFSSADLFVLPCKKSENGDMDGIPVVLMEAIANNVPVITTEISGIPELIINNQTGLLAKPNDAKSLYKQMSMLINDSSLKKKLTENAIRHLKDEFLLESNVERLADLMEKQLVH</sequence>
<dbReference type="Gene3D" id="3.40.50.2000">
    <property type="entry name" value="Glycogen Phosphorylase B"/>
    <property type="match status" value="2"/>
</dbReference>
<organism evidence="2 3">
    <name type="scientific">Fictibacillus barbaricus</name>
    <dbReference type="NCBI Taxonomy" id="182136"/>
    <lineage>
        <taxon>Bacteria</taxon>
        <taxon>Bacillati</taxon>
        <taxon>Bacillota</taxon>
        <taxon>Bacilli</taxon>
        <taxon>Bacillales</taxon>
        <taxon>Fictibacillaceae</taxon>
        <taxon>Fictibacillus</taxon>
    </lineage>
</organism>
<evidence type="ECO:0000259" key="1">
    <source>
        <dbReference type="Pfam" id="PF00534"/>
    </source>
</evidence>
<comment type="caution">
    <text evidence="2">The sequence shown here is derived from an EMBL/GenBank/DDBJ whole genome shotgun (WGS) entry which is preliminary data.</text>
</comment>
<feature type="domain" description="Glycosyl transferase family 1" evidence="1">
    <location>
        <begin position="224"/>
        <end position="389"/>
    </location>
</feature>
<accession>A0ABU1U1C2</accession>
<protein>
    <submittedName>
        <fullName evidence="2">Glycosyltransferase involved in cell wall biosynthesis</fullName>
    </submittedName>
</protein>
<keyword evidence="3" id="KW-1185">Reference proteome</keyword>
<dbReference type="EMBL" id="JAVDWA010000003">
    <property type="protein sequence ID" value="MDR7073186.1"/>
    <property type="molecule type" value="Genomic_DNA"/>
</dbReference>
<dbReference type="CDD" id="cd03801">
    <property type="entry name" value="GT4_PimA-like"/>
    <property type="match status" value="1"/>
</dbReference>
<evidence type="ECO:0000313" key="2">
    <source>
        <dbReference type="EMBL" id="MDR7073186.1"/>
    </source>
</evidence>
<reference evidence="2 3" key="1">
    <citation type="submission" date="2023-07" db="EMBL/GenBank/DDBJ databases">
        <title>Sorghum-associated microbial communities from plants grown in Nebraska, USA.</title>
        <authorList>
            <person name="Schachtman D."/>
        </authorList>
    </citation>
    <scope>NUCLEOTIDE SEQUENCE [LARGE SCALE GENOMIC DNA]</scope>
    <source>
        <strain evidence="2 3">BE211</strain>
    </source>
</reference>
<dbReference type="RefSeq" id="WP_310258694.1">
    <property type="nucleotide sequence ID" value="NZ_JAVDWA010000003.1"/>
</dbReference>
<proteinExistence type="predicted"/>
<dbReference type="InterPro" id="IPR001296">
    <property type="entry name" value="Glyco_trans_1"/>
</dbReference>
<gene>
    <name evidence="2" type="ORF">J2X07_002172</name>
</gene>
<dbReference type="Proteomes" id="UP001258181">
    <property type="component" value="Unassembled WGS sequence"/>
</dbReference>
<dbReference type="Pfam" id="PF00534">
    <property type="entry name" value="Glycos_transf_1"/>
    <property type="match status" value="1"/>
</dbReference>
<dbReference type="SUPFAM" id="SSF53756">
    <property type="entry name" value="UDP-Glycosyltransferase/glycogen phosphorylase"/>
    <property type="match status" value="1"/>
</dbReference>
<dbReference type="PANTHER" id="PTHR12526">
    <property type="entry name" value="GLYCOSYLTRANSFERASE"/>
    <property type="match status" value="1"/>
</dbReference>